<organism evidence="4 5">
    <name type="scientific">Streptomyces lancefieldiae</name>
    <dbReference type="NCBI Taxonomy" id="3075520"/>
    <lineage>
        <taxon>Bacteria</taxon>
        <taxon>Bacillati</taxon>
        <taxon>Actinomycetota</taxon>
        <taxon>Actinomycetes</taxon>
        <taxon>Kitasatosporales</taxon>
        <taxon>Streptomycetaceae</taxon>
        <taxon>Streptomyces</taxon>
    </lineage>
</organism>
<dbReference type="Pfam" id="PF14559">
    <property type="entry name" value="TPR_19"/>
    <property type="match status" value="1"/>
</dbReference>
<dbReference type="InterPro" id="IPR019734">
    <property type="entry name" value="TPR_rpt"/>
</dbReference>
<dbReference type="InterPro" id="IPR051012">
    <property type="entry name" value="CellSynth/LPSAsmb/PSIAsmb"/>
</dbReference>
<dbReference type="Gene3D" id="1.25.40.10">
    <property type="entry name" value="Tetratricopeptide repeat domain"/>
    <property type="match status" value="1"/>
</dbReference>
<dbReference type="InterPro" id="IPR011990">
    <property type="entry name" value="TPR-like_helical_dom_sf"/>
</dbReference>
<dbReference type="SMART" id="SM00028">
    <property type="entry name" value="TPR"/>
    <property type="match status" value="3"/>
</dbReference>
<keyword evidence="5" id="KW-1185">Reference proteome</keyword>
<feature type="domain" description="TIR" evidence="3">
    <location>
        <begin position="1"/>
        <end position="135"/>
    </location>
</feature>
<dbReference type="Proteomes" id="UP001180724">
    <property type="component" value="Unassembled WGS sequence"/>
</dbReference>
<evidence type="ECO:0000313" key="4">
    <source>
        <dbReference type="EMBL" id="MDT0616265.1"/>
    </source>
</evidence>
<dbReference type="PANTHER" id="PTHR45586:SF1">
    <property type="entry name" value="LIPOPOLYSACCHARIDE ASSEMBLY PROTEIN B"/>
    <property type="match status" value="1"/>
</dbReference>
<dbReference type="SUPFAM" id="SSF52200">
    <property type="entry name" value="Toll/Interleukin receptor TIR domain"/>
    <property type="match status" value="1"/>
</dbReference>
<gene>
    <name evidence="4" type="ORF">RM812_39920</name>
</gene>
<dbReference type="Pfam" id="PF13676">
    <property type="entry name" value="TIR_2"/>
    <property type="match status" value="1"/>
</dbReference>
<name>A0ABU3B2G9_9ACTN</name>
<keyword evidence="2" id="KW-0802">TPR repeat</keyword>
<keyword evidence="1" id="KW-0677">Repeat</keyword>
<dbReference type="InterPro" id="IPR035897">
    <property type="entry name" value="Toll_tir_struct_dom_sf"/>
</dbReference>
<sequence length="844" mass="93965">MIKAFFSYSTQDAAFVREVASEVGRAFATIDYRSFHAGGDILDSIDEALKESAAFVFFLSKAALASPWVGHEIREARFQAAMGRIKNVLVVRLDRDIAPGDLPEWLNRTKHITTIAAKPAARRIRTLIDDLVRQGQSPRFVGRAAEIAALQDVYSAPEPGAESQVACVTGLPRIGRRATLTKMVRESLDLETLLVIDVEPGDTVQALAAKLSALVDPSETSEGSLQMTREITALNDAQALAHALAKFQEICQYHQMPVLHDAGGLLDNDGDIAPYILDLIESLSQYPDIVTALLTNRRPSPDHFIARGMRQLGVVHLRPLEDADISRLVGLTAKARQITLAPATVREITAAVRGYPPSVTFALELITAYGPDLGIRGRMLSDFSASPLTSYLKQNKFSNLEQKILRVMAANSPLPLSVLQEATSTSDDDIEKALVHLIDVSLIVPTPGGWYEVSGPAVDAIRREFGACTKAEYRAVASRLDEFLARSEDGTDYLALQRTLFRAMDKAGQQSTPRAYALLTDRVKLAEQYYHEQEYHRAVDMATDALDADPGIHQARTTLIRAHVKLGEFTEAGDHIAELKKRGQVRDAFFLTGFLERHRGEYREALRHYQKALDSGRGGMAIHREMADCCLRLGDLPRANEHISRAEEKQPDNRYVVDLKIQIACKLSDRDTALSLLVRLAAIDRPEMVSHRTSRVEYLFGNTETAYEFAQKAVEKSDNVRFEVLANYVLCALRTSHVDEASTALDQLDRKFGRQRRDIRTGLRARLSIAEQDYQTAYAYTEQFVSPERPVHLLIRRDALRGILDRNALAPQRRADLKAELKRCEDRLAGREEDFDLDALGNLG</sequence>
<accession>A0ABU3B2G9</accession>
<dbReference type="SMART" id="SM00255">
    <property type="entry name" value="TIR"/>
    <property type="match status" value="1"/>
</dbReference>
<reference evidence="4" key="1">
    <citation type="submission" date="2024-05" db="EMBL/GenBank/DDBJ databases">
        <title>30 novel species of actinomycetes from the DSMZ collection.</title>
        <authorList>
            <person name="Nouioui I."/>
        </authorList>
    </citation>
    <scope>NUCLEOTIDE SEQUENCE</scope>
    <source>
        <strain evidence="4">DSM 40712</strain>
    </source>
</reference>
<dbReference type="Gene3D" id="3.40.50.10140">
    <property type="entry name" value="Toll/interleukin-1 receptor homology (TIR) domain"/>
    <property type="match status" value="1"/>
</dbReference>
<dbReference type="RefSeq" id="WP_311585552.1">
    <property type="nucleotide sequence ID" value="NZ_JAVRFH010000113.1"/>
</dbReference>
<evidence type="ECO:0000313" key="5">
    <source>
        <dbReference type="Proteomes" id="UP001180724"/>
    </source>
</evidence>
<proteinExistence type="predicted"/>
<dbReference type="EMBL" id="JAVRFH010000113">
    <property type="protein sequence ID" value="MDT0616265.1"/>
    <property type="molecule type" value="Genomic_DNA"/>
</dbReference>
<evidence type="ECO:0000259" key="3">
    <source>
        <dbReference type="PROSITE" id="PS50104"/>
    </source>
</evidence>
<dbReference type="PROSITE" id="PS50104">
    <property type="entry name" value="TIR"/>
    <property type="match status" value="1"/>
</dbReference>
<dbReference type="InterPro" id="IPR000157">
    <property type="entry name" value="TIR_dom"/>
</dbReference>
<evidence type="ECO:0000256" key="1">
    <source>
        <dbReference type="ARBA" id="ARBA00022737"/>
    </source>
</evidence>
<evidence type="ECO:0000256" key="2">
    <source>
        <dbReference type="ARBA" id="ARBA00022803"/>
    </source>
</evidence>
<dbReference type="PANTHER" id="PTHR45586">
    <property type="entry name" value="TPR REPEAT-CONTAINING PROTEIN PA4667"/>
    <property type="match status" value="1"/>
</dbReference>
<comment type="caution">
    <text evidence="4">The sequence shown here is derived from an EMBL/GenBank/DDBJ whole genome shotgun (WGS) entry which is preliminary data.</text>
</comment>
<protein>
    <submittedName>
        <fullName evidence="4">Tetratricopeptide repeat protein</fullName>
    </submittedName>
</protein>
<dbReference type="SUPFAM" id="SSF48452">
    <property type="entry name" value="TPR-like"/>
    <property type="match status" value="1"/>
</dbReference>